<feature type="signal peptide" evidence="1">
    <location>
        <begin position="1"/>
        <end position="21"/>
    </location>
</feature>
<dbReference type="Gene3D" id="2.40.128.110">
    <property type="entry name" value="Lipid/polyisoprenoid-binding, YceI-like"/>
    <property type="match status" value="1"/>
</dbReference>
<evidence type="ECO:0000256" key="1">
    <source>
        <dbReference type="SAM" id="SignalP"/>
    </source>
</evidence>
<dbReference type="KEGG" id="scor:J3U87_32910"/>
<keyword evidence="3" id="KW-1185">Reference proteome</keyword>
<accession>A0A8A4TLI4</accession>
<gene>
    <name evidence="2" type="ORF">J3U87_32910</name>
</gene>
<dbReference type="AlphaFoldDB" id="A0A8A4TLI4"/>
<dbReference type="SUPFAM" id="SSF101874">
    <property type="entry name" value="YceI-like"/>
    <property type="match status" value="1"/>
</dbReference>
<dbReference type="EMBL" id="CP071793">
    <property type="protein sequence ID" value="QTD50410.1"/>
    <property type="molecule type" value="Genomic_DNA"/>
</dbReference>
<dbReference type="InterPro" id="IPR036761">
    <property type="entry name" value="TTHA0802/YceI-like_sf"/>
</dbReference>
<reference evidence="2" key="1">
    <citation type="submission" date="2021-03" db="EMBL/GenBank/DDBJ databases">
        <title>Acanthopleuribacteraceae sp. M133.</title>
        <authorList>
            <person name="Wang G."/>
        </authorList>
    </citation>
    <scope>NUCLEOTIDE SEQUENCE</scope>
    <source>
        <strain evidence="2">M133</strain>
    </source>
</reference>
<evidence type="ECO:0000313" key="3">
    <source>
        <dbReference type="Proteomes" id="UP000663929"/>
    </source>
</evidence>
<evidence type="ECO:0000313" key="2">
    <source>
        <dbReference type="EMBL" id="QTD50410.1"/>
    </source>
</evidence>
<organism evidence="2 3">
    <name type="scientific">Sulfidibacter corallicola</name>
    <dbReference type="NCBI Taxonomy" id="2818388"/>
    <lineage>
        <taxon>Bacteria</taxon>
        <taxon>Pseudomonadati</taxon>
        <taxon>Acidobacteriota</taxon>
        <taxon>Holophagae</taxon>
        <taxon>Acanthopleuribacterales</taxon>
        <taxon>Acanthopleuribacteraceae</taxon>
        <taxon>Sulfidibacter</taxon>
    </lineage>
</organism>
<keyword evidence="1" id="KW-0732">Signal</keyword>
<dbReference type="Proteomes" id="UP000663929">
    <property type="component" value="Chromosome"/>
</dbReference>
<dbReference type="RefSeq" id="WP_237380084.1">
    <property type="nucleotide sequence ID" value="NZ_CP071793.1"/>
</dbReference>
<proteinExistence type="predicted"/>
<feature type="chain" id="PRO_5035166427" evidence="1">
    <location>
        <begin position="22"/>
        <end position="189"/>
    </location>
</feature>
<sequence length="189" mass="20392">MNRLSLCFATALFCLAAPALAGEWTLDGGKVFFYSVKNNNAAVGGTFQVSGGAKGNAFEVIVDLDTLDTDLVPRDISIKNSLFEVAKHPRFVLKGAFPADQLPKKAGDTAETTFEATIHYRGLKPKVSFPMILFRTSDNTIHARTKQTVAIGLGDLGLLGAPLEAMMKLCGHQSILPIAFVTFEGTWKQ</sequence>
<name>A0A8A4TLI4_SULCO</name>
<protein>
    <submittedName>
        <fullName evidence="2">YceI family protein</fullName>
    </submittedName>
</protein>